<dbReference type="AlphaFoldDB" id="A0A973W1K7"/>
<dbReference type="InterPro" id="IPR025412">
    <property type="entry name" value="DUF4304"/>
</dbReference>
<protein>
    <submittedName>
        <fullName evidence="1">DUF4304 domain-containing protein</fullName>
    </submittedName>
</protein>
<evidence type="ECO:0000313" key="1">
    <source>
        <dbReference type="EMBL" id="NVI45549.1"/>
    </source>
</evidence>
<reference evidence="2" key="3">
    <citation type="submission" date="2024-03" db="EMBL/GenBank/DDBJ databases">
        <authorList>
            <person name="Bromfield E.S.P."/>
            <person name="Cloutier S."/>
        </authorList>
    </citation>
    <scope>NUCLEOTIDE SEQUENCE</scope>
    <source>
        <strain evidence="2">5S5</strain>
    </source>
</reference>
<dbReference type="EMBL" id="CP147711">
    <property type="protein sequence ID" value="WXC76464.1"/>
    <property type="molecule type" value="Genomic_DNA"/>
</dbReference>
<keyword evidence="3" id="KW-1185">Reference proteome</keyword>
<dbReference type="RefSeq" id="WP_166205037.1">
    <property type="nucleotide sequence ID" value="NZ_CP088285.1"/>
</dbReference>
<name>A0A973W1K7_9BRAD</name>
<dbReference type="Pfam" id="PF14137">
    <property type="entry name" value="DUF4304"/>
    <property type="match status" value="1"/>
</dbReference>
<accession>A0A973W1K7</accession>
<sequence>MTSGKSDLAKSLDGVQGQLRPVLKDGGFRARDRTFNRTTSDGLTEVVKIQMGSFDPPGTTYVPGLRENLYGKFTINLGIFVPEVAEQNGGGAPKSFVQEYHCCIRTRLPVLGPEGRDVWWDIQAHESLAHDLRQRIERDAIPFFKKFETRDAILKQWLGVSKAPYASSPPRIVCAIILAGRGQKEDARILLAAQARETSIPGHAAHVRRLADKLGVADLAW</sequence>
<organism evidence="1">
    <name type="scientific">Bradyrhizobium septentrionale</name>
    <dbReference type="NCBI Taxonomy" id="1404411"/>
    <lineage>
        <taxon>Bacteria</taxon>
        <taxon>Pseudomonadati</taxon>
        <taxon>Pseudomonadota</taxon>
        <taxon>Alphaproteobacteria</taxon>
        <taxon>Hyphomicrobiales</taxon>
        <taxon>Nitrobacteraceae</taxon>
        <taxon>Bradyrhizobium</taxon>
    </lineage>
</organism>
<dbReference type="Proteomes" id="UP001432046">
    <property type="component" value="Chromosome"/>
</dbReference>
<proteinExistence type="predicted"/>
<evidence type="ECO:0000313" key="3">
    <source>
        <dbReference type="Proteomes" id="UP001432046"/>
    </source>
</evidence>
<evidence type="ECO:0000313" key="2">
    <source>
        <dbReference type="EMBL" id="WXC76464.1"/>
    </source>
</evidence>
<reference evidence="1" key="1">
    <citation type="submission" date="2020-06" db="EMBL/GenBank/DDBJ databases">
        <title>Whole Genome Sequence of Bradyrhizobium sp. Strain 1S1.</title>
        <authorList>
            <person name="Bromfield E.S.P."/>
            <person name="Cloutier S."/>
        </authorList>
    </citation>
    <scope>NUCLEOTIDE SEQUENCE [LARGE SCALE GENOMIC DNA]</scope>
    <source>
        <strain evidence="1">1S1</strain>
    </source>
</reference>
<reference evidence="2" key="2">
    <citation type="journal article" date="2021" name="Int. J. Syst. Evol. Microbiol.">
        <title>Bradyrhizobium septentrionale sp. nov. (sv. septentrionale) and Bradyrhizobium quebecense sp. nov. (sv. septentrionale) associated with legumes native to Canada possess rearranged symbiosis genes and numerous insertion sequences.</title>
        <authorList>
            <person name="Bromfield E.S.P."/>
            <person name="Cloutier S."/>
        </authorList>
    </citation>
    <scope>NUCLEOTIDE SEQUENCE</scope>
    <source>
        <strain evidence="2">5S5</strain>
    </source>
</reference>
<gene>
    <name evidence="1" type="ORF">HAP48_021795</name>
    <name evidence="2" type="ORF">WDK88_23465</name>
</gene>
<dbReference type="EMBL" id="JAAOLE020000001">
    <property type="protein sequence ID" value="NVI45549.1"/>
    <property type="molecule type" value="Genomic_DNA"/>
</dbReference>